<dbReference type="EMBL" id="JABFAC010248377">
    <property type="protein sequence ID" value="MBA0637402.1"/>
    <property type="molecule type" value="Genomic_DNA"/>
</dbReference>
<dbReference type="InterPro" id="IPR056647">
    <property type="entry name" value="DUF7745"/>
</dbReference>
<sequence length="675" mass="79335">MENKLLDKVENSAVVRVWSEKTQLEKGDSLMEGYTLELWDFTYISVTQNNLQELKKIWAQWDDETKQLFYYNYGDLPYLLDIKVDEHLFRALAQFWNSAYSCFTFGEVDLVPTLEKYTNLLRCPRIQEDKVYSKAVNIPTFVKKLMNILAMSEQWVAGRVKQKGDNKCIPWKSLRDLILVHPDTKKKVDVFALSIYGLMIFPRALGYVDEAVTDLFNRLDKRVTPVPVILAETFRSLNACRSSGEGRFIGCVQLFLVWFHSHFWKVDKVSYRVFSENYSPLKELAATPRRDGVTVEKWMAILQNLNDEDVEWRAPWMMPDEILYRCGDFDWVPLLGIWGAVGYAPLLVLKQYRSRQFIPATQGLAQSEFSYKDDGYKKKIREVTNAWKQIHRMKRLAVGPMVTPEYNEWWNKRVNDNIPNLREEDVRPIEEHLQVVPSEIEIIKEDFEKKNLELGKKIEQLEEEKMQLGLDVDVQKLEADKWRKRKNKADEDLDSLKMDYKKLRRSIRTAGLGKTSEQWRQEIREEKTKANQWEKKFQDARAREVALEKSLLECQNKKMGLKTRVTKLEKSLYQHRSRNSAIELKASLGKIEELKGQVGELEDVLQNSELRIEFLERSNEQWQEQFHQSQDQIRERDYIMGKAVAQVREVADHLQTLAVQADILSLKYKSESDRG</sequence>
<name>A0A7J8TGX6_GOSDV</name>
<evidence type="ECO:0000259" key="2">
    <source>
        <dbReference type="Pfam" id="PF24924"/>
    </source>
</evidence>
<dbReference type="AlphaFoldDB" id="A0A7J8TGX6"/>
<evidence type="ECO:0000256" key="1">
    <source>
        <dbReference type="SAM" id="Coils"/>
    </source>
</evidence>
<dbReference type="Pfam" id="PF24924">
    <property type="entry name" value="DUF7745"/>
    <property type="match status" value="1"/>
</dbReference>
<accession>A0A7J8TGX6</accession>
<evidence type="ECO:0000313" key="4">
    <source>
        <dbReference type="Proteomes" id="UP000593561"/>
    </source>
</evidence>
<protein>
    <recommendedName>
        <fullName evidence="2">DUF7745 domain-containing protein</fullName>
    </recommendedName>
</protein>
<evidence type="ECO:0000313" key="3">
    <source>
        <dbReference type="EMBL" id="MBA0637402.1"/>
    </source>
</evidence>
<organism evidence="3 4">
    <name type="scientific">Gossypium davidsonii</name>
    <name type="common">Davidson's cotton</name>
    <name type="synonym">Gossypium klotzschianum subsp. davidsonii</name>
    <dbReference type="NCBI Taxonomy" id="34287"/>
    <lineage>
        <taxon>Eukaryota</taxon>
        <taxon>Viridiplantae</taxon>
        <taxon>Streptophyta</taxon>
        <taxon>Embryophyta</taxon>
        <taxon>Tracheophyta</taxon>
        <taxon>Spermatophyta</taxon>
        <taxon>Magnoliopsida</taxon>
        <taxon>eudicotyledons</taxon>
        <taxon>Gunneridae</taxon>
        <taxon>Pentapetalae</taxon>
        <taxon>rosids</taxon>
        <taxon>malvids</taxon>
        <taxon>Malvales</taxon>
        <taxon>Malvaceae</taxon>
        <taxon>Malvoideae</taxon>
        <taxon>Gossypium</taxon>
    </lineage>
</organism>
<dbReference type="PANTHER" id="PTHR48200:SF1">
    <property type="entry name" value="AMINOTRANSFERASE-LIKE PLANT MOBILE DOMAIN-CONTAINING PROTEIN"/>
    <property type="match status" value="1"/>
</dbReference>
<feature type="coiled-coil region" evidence="1">
    <location>
        <begin position="591"/>
        <end position="632"/>
    </location>
</feature>
<proteinExistence type="predicted"/>
<keyword evidence="4" id="KW-1185">Reference proteome</keyword>
<comment type="caution">
    <text evidence="3">The sequence shown here is derived from an EMBL/GenBank/DDBJ whole genome shotgun (WGS) entry which is preliminary data.</text>
</comment>
<dbReference type="Gene3D" id="1.10.287.1490">
    <property type="match status" value="1"/>
</dbReference>
<feature type="domain" description="DUF7745" evidence="2">
    <location>
        <begin position="55"/>
        <end position="414"/>
    </location>
</feature>
<reference evidence="3 4" key="1">
    <citation type="journal article" date="2019" name="Genome Biol. Evol.">
        <title>Insights into the evolution of the New World diploid cottons (Gossypium, subgenus Houzingenia) based on genome sequencing.</title>
        <authorList>
            <person name="Grover C.E."/>
            <person name="Arick M.A. 2nd"/>
            <person name="Thrash A."/>
            <person name="Conover J.L."/>
            <person name="Sanders W.S."/>
            <person name="Peterson D.G."/>
            <person name="Frelichowski J.E."/>
            <person name="Scheffler J.A."/>
            <person name="Scheffler B.E."/>
            <person name="Wendel J.F."/>
        </authorList>
    </citation>
    <scope>NUCLEOTIDE SEQUENCE [LARGE SCALE GENOMIC DNA]</scope>
    <source>
        <strain evidence="3">27</strain>
        <tissue evidence="3">Leaf</tissue>
    </source>
</reference>
<gene>
    <name evidence="3" type="ORF">Godav_024459</name>
</gene>
<dbReference type="Proteomes" id="UP000593561">
    <property type="component" value="Unassembled WGS sequence"/>
</dbReference>
<feature type="coiled-coil region" evidence="1">
    <location>
        <begin position="444"/>
        <end position="543"/>
    </location>
</feature>
<keyword evidence="1" id="KW-0175">Coiled coil</keyword>
<dbReference type="PANTHER" id="PTHR48200">
    <property type="entry name" value="PROTEIN, PUTATIVE-RELATED"/>
    <property type="match status" value="1"/>
</dbReference>